<feature type="domain" description="PABS" evidence="8">
    <location>
        <begin position="2"/>
        <end position="235"/>
    </location>
</feature>
<keyword evidence="3 4" id="KW-0620">Polyamine biosynthesis</keyword>
<dbReference type="InterPro" id="IPR030373">
    <property type="entry name" value="PABS_CS"/>
</dbReference>
<dbReference type="PROSITE" id="PS51006">
    <property type="entry name" value="PABS_2"/>
    <property type="match status" value="1"/>
</dbReference>
<gene>
    <name evidence="9" type="primary">speE_2</name>
    <name evidence="4" type="synonym">speE</name>
    <name evidence="9" type="ORF">H0A61_02839</name>
</gene>
<dbReference type="Pfam" id="PF17284">
    <property type="entry name" value="Spermine_synt_N"/>
    <property type="match status" value="1"/>
</dbReference>
<dbReference type="NCBIfam" id="NF002010">
    <property type="entry name" value="PRK00811.1"/>
    <property type="match status" value="1"/>
</dbReference>
<dbReference type="InterPro" id="IPR030374">
    <property type="entry name" value="PABS"/>
</dbReference>
<evidence type="ECO:0000256" key="2">
    <source>
        <dbReference type="ARBA" id="ARBA00022679"/>
    </source>
</evidence>
<dbReference type="InterPro" id="IPR037163">
    <property type="entry name" value="Spermidine_synt_N_sf"/>
</dbReference>
<dbReference type="GO" id="GO:0008295">
    <property type="term" value="P:spermidine biosynthetic process"/>
    <property type="evidence" value="ECO:0007669"/>
    <property type="project" value="UniProtKB-UniRule"/>
</dbReference>
<dbReference type="SUPFAM" id="SSF53335">
    <property type="entry name" value="S-adenosyl-L-methionine-dependent methyltransferases"/>
    <property type="match status" value="1"/>
</dbReference>
<dbReference type="PANTHER" id="PTHR11558">
    <property type="entry name" value="SPERMIDINE/SPERMINE SYNTHASE"/>
    <property type="match status" value="1"/>
</dbReference>
<evidence type="ECO:0000259" key="8">
    <source>
        <dbReference type="PROSITE" id="PS51006"/>
    </source>
</evidence>
<evidence type="ECO:0000256" key="3">
    <source>
        <dbReference type="ARBA" id="ARBA00023115"/>
    </source>
</evidence>
<feature type="active site" description="Proton acceptor" evidence="4 5">
    <location>
        <position position="155"/>
    </location>
</feature>
<comment type="subunit">
    <text evidence="4">Homodimer or homotetramer.</text>
</comment>
<proteinExistence type="inferred from homology"/>
<dbReference type="EC" id="2.5.1.16" evidence="4"/>
<evidence type="ECO:0000256" key="1">
    <source>
        <dbReference type="ARBA" id="ARBA00007867"/>
    </source>
</evidence>
<comment type="catalytic activity">
    <reaction evidence="4 7">
        <text>S-adenosyl 3-(methylsulfanyl)propylamine + putrescine = S-methyl-5'-thioadenosine + spermidine + H(+)</text>
        <dbReference type="Rhea" id="RHEA:12721"/>
        <dbReference type="ChEBI" id="CHEBI:15378"/>
        <dbReference type="ChEBI" id="CHEBI:17509"/>
        <dbReference type="ChEBI" id="CHEBI:57443"/>
        <dbReference type="ChEBI" id="CHEBI:57834"/>
        <dbReference type="ChEBI" id="CHEBI:326268"/>
        <dbReference type="EC" id="2.5.1.16"/>
    </reaction>
</comment>
<feature type="binding site" evidence="4">
    <location>
        <position position="31"/>
    </location>
    <ligand>
        <name>S-methyl-5'-thioadenosine</name>
        <dbReference type="ChEBI" id="CHEBI:17509"/>
    </ligand>
</feature>
<dbReference type="AlphaFoldDB" id="A0A8A0RRB3"/>
<feature type="binding site" evidence="4">
    <location>
        <begin position="155"/>
        <end position="158"/>
    </location>
    <ligand>
        <name>spermidine</name>
        <dbReference type="ChEBI" id="CHEBI:57834"/>
    </ligand>
</feature>
<dbReference type="NCBIfam" id="TIGR00417">
    <property type="entry name" value="speE"/>
    <property type="match status" value="1"/>
</dbReference>
<comment type="function">
    <text evidence="4">Catalyzes the irreversible transfer of a propylamine group from the amino donor S-adenosylmethioninamine (decarboxy-AdoMet) to putrescine (1,4-diaminobutane) to yield spermidine.</text>
</comment>
<reference evidence="9" key="1">
    <citation type="submission" date="2020-07" db="EMBL/GenBank/DDBJ databases">
        <title>Koleobacter methoxysyntrophicus gen. nov., sp. nov., a novel anaerobic bacterium isolated from deep subsurface oil field and proposal of Koleobacterales ord. nov. in the phylum Firmicutes.</title>
        <authorList>
            <person name="Sakamoto S."/>
            <person name="Tamaki H."/>
        </authorList>
    </citation>
    <scope>NUCLEOTIDE SEQUENCE</scope>
    <source>
        <strain evidence="9">NRmbB1</strain>
    </source>
</reference>
<dbReference type="GO" id="GO:0004766">
    <property type="term" value="F:spermidine synthase activity"/>
    <property type="evidence" value="ECO:0007669"/>
    <property type="project" value="UniProtKB-UniRule"/>
</dbReference>
<dbReference type="RefSeq" id="WP_206707742.1">
    <property type="nucleotide sequence ID" value="NZ_CP059066.1"/>
</dbReference>
<comment type="similarity">
    <text evidence="1 4 6">Belongs to the spermidine/spermine synthase family.</text>
</comment>
<protein>
    <recommendedName>
        <fullName evidence="4">Polyamine aminopropyltransferase</fullName>
    </recommendedName>
    <alternativeName>
        <fullName evidence="4">Putrescine aminopropyltransferase</fullName>
        <shortName evidence="4">PAPT</shortName>
    </alternativeName>
    <alternativeName>
        <fullName evidence="4">Spermidine synthase</fullName>
        <shortName evidence="4">SPDS</shortName>
        <shortName evidence="4">SPDSY</shortName>
        <ecNumber evidence="4">2.5.1.16</ecNumber>
    </alternativeName>
</protein>
<dbReference type="InterPro" id="IPR035246">
    <property type="entry name" value="Spermidine_synt_N"/>
</dbReference>
<evidence type="ECO:0000256" key="7">
    <source>
        <dbReference type="RuleBase" id="RU003837"/>
    </source>
</evidence>
<evidence type="ECO:0000313" key="10">
    <source>
        <dbReference type="Proteomes" id="UP000662904"/>
    </source>
</evidence>
<dbReference type="PROSITE" id="PS01330">
    <property type="entry name" value="PABS_1"/>
    <property type="match status" value="1"/>
</dbReference>
<dbReference type="Pfam" id="PF01564">
    <property type="entry name" value="Spermine_synth"/>
    <property type="match status" value="1"/>
</dbReference>
<feature type="binding site" evidence="4">
    <location>
        <begin position="137"/>
        <end position="138"/>
    </location>
    <ligand>
        <name>S-methyl-5'-thioadenosine</name>
        <dbReference type="ChEBI" id="CHEBI:17509"/>
    </ligand>
</feature>
<name>A0A8A0RRB3_9FIRM</name>
<evidence type="ECO:0000256" key="6">
    <source>
        <dbReference type="RuleBase" id="RU003836"/>
    </source>
</evidence>
<accession>A0A8A0RRB3</accession>
<dbReference type="InterPro" id="IPR001045">
    <property type="entry name" value="Spermi_synthase"/>
</dbReference>
<comment type="caution">
    <text evidence="4">Lacks conserved residue(s) required for the propagation of feature annotation.</text>
</comment>
<dbReference type="Gene3D" id="3.40.50.150">
    <property type="entry name" value="Vaccinia Virus protein VP39"/>
    <property type="match status" value="1"/>
</dbReference>
<sequence length="283" mass="32583">MEIWLTEEQTRGYSVNWKVKSIIYKKKTMYQELAILELEDFGKALVLDGVIQVTEQDEYIYNEMITHIPMVTHPNPADVLIIGGGDGGALREVLKYKEVNAVDLVEIDSEVIEACREFLPSMGSSFDDERVKVIIDDGRKYIESPRKKYDVIIVDSSDPVGPALKLFQKDFYKNCYKGLKDDGILVAQTESPFFYQKVLNKSYNYICKLFKYTSLYLVCIPTYPSGLWSFTMGSKKYRVEDTDPFKKGEKNTKYYTPKIYHSVFKLPMFVEGIITSGMNLEQS</sequence>
<dbReference type="UniPathway" id="UPA00248">
    <property type="reaction ID" value="UER00314"/>
</dbReference>
<organism evidence="9 10">
    <name type="scientific">Koleobacter methoxysyntrophicus</name>
    <dbReference type="NCBI Taxonomy" id="2751313"/>
    <lineage>
        <taxon>Bacteria</taxon>
        <taxon>Bacillati</taxon>
        <taxon>Bacillota</taxon>
        <taxon>Clostridia</taxon>
        <taxon>Koleobacterales</taxon>
        <taxon>Koleobacteraceae</taxon>
        <taxon>Koleobacter</taxon>
    </lineage>
</organism>
<dbReference type="HAMAP" id="MF_00198">
    <property type="entry name" value="Spermidine_synth"/>
    <property type="match status" value="1"/>
</dbReference>
<dbReference type="Gene3D" id="2.30.140.10">
    <property type="entry name" value="Spermidine synthase, tetramerisation domain"/>
    <property type="match status" value="1"/>
</dbReference>
<dbReference type="EMBL" id="CP059066">
    <property type="protein sequence ID" value="QSQ10432.1"/>
    <property type="molecule type" value="Genomic_DNA"/>
</dbReference>
<keyword evidence="4 7" id="KW-0745">Spermidine biosynthesis</keyword>
<dbReference type="PANTHER" id="PTHR11558:SF11">
    <property type="entry name" value="SPERMIDINE SYNTHASE"/>
    <property type="match status" value="1"/>
</dbReference>
<evidence type="ECO:0000313" key="9">
    <source>
        <dbReference type="EMBL" id="QSQ10432.1"/>
    </source>
</evidence>
<feature type="binding site" evidence="4">
    <location>
        <position position="86"/>
    </location>
    <ligand>
        <name>spermidine</name>
        <dbReference type="ChEBI" id="CHEBI:57834"/>
    </ligand>
</feature>
<keyword evidence="10" id="KW-1185">Reference proteome</keyword>
<comment type="pathway">
    <text evidence="4">Amine and polyamine biosynthesis; spermidine biosynthesis; spermidine from putrescine: step 1/1.</text>
</comment>
<evidence type="ECO:0000256" key="5">
    <source>
        <dbReference type="PROSITE-ProRule" id="PRU00354"/>
    </source>
</evidence>
<dbReference type="Proteomes" id="UP000662904">
    <property type="component" value="Chromosome"/>
</dbReference>
<dbReference type="InterPro" id="IPR029063">
    <property type="entry name" value="SAM-dependent_MTases_sf"/>
</dbReference>
<feature type="binding site" evidence="4">
    <location>
        <position position="162"/>
    </location>
    <ligand>
        <name>S-methyl-5'-thioadenosine</name>
        <dbReference type="ChEBI" id="CHEBI:17509"/>
    </ligand>
</feature>
<evidence type="ECO:0000256" key="4">
    <source>
        <dbReference type="HAMAP-Rule" id="MF_00198"/>
    </source>
</evidence>
<keyword evidence="2 4" id="KW-0808">Transferase</keyword>
<dbReference type="CDD" id="cd02440">
    <property type="entry name" value="AdoMet_MTases"/>
    <property type="match status" value="1"/>
</dbReference>
<feature type="binding site" evidence="4">
    <location>
        <position position="106"/>
    </location>
    <ligand>
        <name>S-methyl-5'-thioadenosine</name>
        <dbReference type="ChEBI" id="CHEBI:17509"/>
    </ligand>
</feature>
<dbReference type="KEGG" id="kme:H0A61_02839"/>